<dbReference type="CDD" id="cd21608">
    <property type="entry name" value="RRM2_NsCP33_like"/>
    <property type="match status" value="1"/>
</dbReference>
<comment type="caution">
    <text evidence="4">The sequence shown here is derived from an EMBL/GenBank/DDBJ whole genome shotgun (WGS) entry which is preliminary data.</text>
</comment>
<evidence type="ECO:0000259" key="3">
    <source>
        <dbReference type="PROSITE" id="PS50102"/>
    </source>
</evidence>
<feature type="compositionally biased region" description="Gly residues" evidence="2">
    <location>
        <begin position="97"/>
        <end position="108"/>
    </location>
</feature>
<evidence type="ECO:0000313" key="5">
    <source>
        <dbReference type="Proteomes" id="UP000177383"/>
    </source>
</evidence>
<evidence type="ECO:0000313" key="4">
    <source>
        <dbReference type="EMBL" id="OGG12931.1"/>
    </source>
</evidence>
<accession>A0A1F5ZKK2</accession>
<dbReference type="InterPro" id="IPR035979">
    <property type="entry name" value="RBD_domain_sf"/>
</dbReference>
<feature type="domain" description="RRM" evidence="3">
    <location>
        <begin position="3"/>
        <end position="81"/>
    </location>
</feature>
<dbReference type="Gene3D" id="3.30.70.330">
    <property type="match status" value="1"/>
</dbReference>
<dbReference type="PROSITE" id="PS50102">
    <property type="entry name" value="RRM"/>
    <property type="match status" value="1"/>
</dbReference>
<feature type="region of interest" description="Disordered" evidence="2">
    <location>
        <begin position="80"/>
        <end position="108"/>
    </location>
</feature>
<dbReference type="InterPro" id="IPR052462">
    <property type="entry name" value="SLIRP/GR-RBP-like"/>
</dbReference>
<dbReference type="GO" id="GO:0003723">
    <property type="term" value="F:RNA binding"/>
    <property type="evidence" value="ECO:0007669"/>
    <property type="project" value="UniProtKB-KW"/>
</dbReference>
<dbReference type="EMBL" id="MFJE01000068">
    <property type="protein sequence ID" value="OGG12931.1"/>
    <property type="molecule type" value="Genomic_DNA"/>
</dbReference>
<dbReference type="SMART" id="SM00360">
    <property type="entry name" value="RRM"/>
    <property type="match status" value="1"/>
</dbReference>
<proteinExistence type="predicted"/>
<evidence type="ECO:0000256" key="2">
    <source>
        <dbReference type="SAM" id="MobiDB-lite"/>
    </source>
</evidence>
<name>A0A1F5ZKK2_9BACT</name>
<dbReference type="InterPro" id="IPR012677">
    <property type="entry name" value="Nucleotide-bd_a/b_plait_sf"/>
</dbReference>
<gene>
    <name evidence="4" type="ORF">A2773_01850</name>
</gene>
<dbReference type="Pfam" id="PF00076">
    <property type="entry name" value="RRM_1"/>
    <property type="match status" value="1"/>
</dbReference>
<protein>
    <recommendedName>
        <fullName evidence="3">RRM domain-containing protein</fullName>
    </recommendedName>
</protein>
<dbReference type="SUPFAM" id="SSF54928">
    <property type="entry name" value="RNA-binding domain, RBD"/>
    <property type="match status" value="1"/>
</dbReference>
<dbReference type="AlphaFoldDB" id="A0A1F5ZKK2"/>
<sequence>MAKNLFVGSLPFTITEDTLGQLFAGVGQVQSVAIIKDKYTGSSRGFGFVEMVTEEDAKTAIEKLNGYNLEGRNIVVKEALPKPTYTNGRGSGDRRGGFGGRGGGSRRY</sequence>
<organism evidence="4 5">
    <name type="scientific">Candidatus Gottesmanbacteria bacterium RIFCSPHIGHO2_01_FULL_39_10</name>
    <dbReference type="NCBI Taxonomy" id="1798375"/>
    <lineage>
        <taxon>Bacteria</taxon>
        <taxon>Candidatus Gottesmaniibacteriota</taxon>
    </lineage>
</organism>
<dbReference type="STRING" id="1798375.A2773_01850"/>
<dbReference type="Proteomes" id="UP000177383">
    <property type="component" value="Unassembled WGS sequence"/>
</dbReference>
<keyword evidence="1" id="KW-0694">RNA-binding</keyword>
<dbReference type="PANTHER" id="PTHR48027">
    <property type="entry name" value="HETEROGENEOUS NUCLEAR RIBONUCLEOPROTEIN 87F-RELATED"/>
    <property type="match status" value="1"/>
</dbReference>
<evidence type="ECO:0000256" key="1">
    <source>
        <dbReference type="ARBA" id="ARBA00022884"/>
    </source>
</evidence>
<dbReference type="InterPro" id="IPR000504">
    <property type="entry name" value="RRM_dom"/>
</dbReference>
<dbReference type="InterPro" id="IPR048289">
    <property type="entry name" value="RRM2_NsCP33-like"/>
</dbReference>
<reference evidence="4 5" key="1">
    <citation type="journal article" date="2016" name="Nat. Commun.">
        <title>Thousands of microbial genomes shed light on interconnected biogeochemical processes in an aquifer system.</title>
        <authorList>
            <person name="Anantharaman K."/>
            <person name="Brown C.T."/>
            <person name="Hug L.A."/>
            <person name="Sharon I."/>
            <person name="Castelle C.J."/>
            <person name="Probst A.J."/>
            <person name="Thomas B.C."/>
            <person name="Singh A."/>
            <person name="Wilkins M.J."/>
            <person name="Karaoz U."/>
            <person name="Brodie E.L."/>
            <person name="Williams K.H."/>
            <person name="Hubbard S.S."/>
            <person name="Banfield J.F."/>
        </authorList>
    </citation>
    <scope>NUCLEOTIDE SEQUENCE [LARGE SCALE GENOMIC DNA]</scope>
</reference>